<keyword evidence="2" id="KW-0489">Methyltransferase</keyword>
<dbReference type="InterPro" id="IPR041698">
    <property type="entry name" value="Methyltransf_25"/>
</dbReference>
<reference evidence="2 3" key="1">
    <citation type="submission" date="2018-06" db="EMBL/GenBank/DDBJ databases">
        <title>Genomic Encyclopedia of Archaeal and Bacterial Type Strains, Phase II (KMG-II): from individual species to whole genera.</title>
        <authorList>
            <person name="Goeker M."/>
        </authorList>
    </citation>
    <scope>NUCLEOTIDE SEQUENCE [LARGE SCALE GENOMIC DNA]</scope>
    <source>
        <strain evidence="2 3">ATCC BAA-1881</strain>
    </source>
</reference>
<dbReference type="GO" id="GO:0032259">
    <property type="term" value="P:methylation"/>
    <property type="evidence" value="ECO:0007669"/>
    <property type="project" value="UniProtKB-KW"/>
</dbReference>
<organism evidence="2 3">
    <name type="scientific">Thermosporothrix hazakensis</name>
    <dbReference type="NCBI Taxonomy" id="644383"/>
    <lineage>
        <taxon>Bacteria</taxon>
        <taxon>Bacillati</taxon>
        <taxon>Chloroflexota</taxon>
        <taxon>Ktedonobacteria</taxon>
        <taxon>Ktedonobacterales</taxon>
        <taxon>Thermosporotrichaceae</taxon>
        <taxon>Thermosporothrix</taxon>
    </lineage>
</organism>
<gene>
    <name evidence="2" type="ORF">EI42_05258</name>
</gene>
<comment type="caution">
    <text evidence="2">The sequence shown here is derived from an EMBL/GenBank/DDBJ whole genome shotgun (WGS) entry which is preliminary data.</text>
</comment>
<evidence type="ECO:0000259" key="1">
    <source>
        <dbReference type="Pfam" id="PF13649"/>
    </source>
</evidence>
<dbReference type="SUPFAM" id="SSF53335">
    <property type="entry name" value="S-adenosyl-L-methionine-dependent methyltransferases"/>
    <property type="match status" value="1"/>
</dbReference>
<dbReference type="OrthoDB" id="150268at2"/>
<accession>A0A326U0Q0</accession>
<dbReference type="EMBL" id="QKUF01000029">
    <property type="protein sequence ID" value="PZW22913.1"/>
    <property type="molecule type" value="Genomic_DNA"/>
</dbReference>
<sequence length="309" mass="34483">MFTASDITQYGKVAIIDRDNPVEMTRQTLQNKLINTYLLHAAENTSMLLPTTGRILDIPCGGGACTLDMAFAYPDFDVIGIDSHKRQIDYAHAQVQDLDNIDFVQMDIREGLDFPDAYFCLVHMRFLASFVQDEEWPFVLSECHRVLQNDSFICMIECDPCRTSSPALEQLSAYYAETLQKKGLRCTPVGTPHQLGKPLDIASLLQESGFTILSQTVYPLNFSVGTAAHNGMLQNIAAFLQLIQPFLTKNGTVSQTRFDNLYQQALQEMVATTFTGQWDIRVVTGQKKASFAQAACSCETQPSREPSPL</sequence>
<feature type="domain" description="Methyltransferase" evidence="1">
    <location>
        <begin position="55"/>
        <end position="149"/>
    </location>
</feature>
<dbReference type="InterPro" id="IPR029063">
    <property type="entry name" value="SAM-dependent_MTases_sf"/>
</dbReference>
<evidence type="ECO:0000313" key="3">
    <source>
        <dbReference type="Proteomes" id="UP000248806"/>
    </source>
</evidence>
<dbReference type="PANTHER" id="PTHR45128:SF1">
    <property type="entry name" value="S-ADENOSYLMETHIONINE-DEPENDENT METHYLTRANSFERASE RV2258C"/>
    <property type="match status" value="1"/>
</dbReference>
<dbReference type="CDD" id="cd02440">
    <property type="entry name" value="AdoMet_MTases"/>
    <property type="match status" value="1"/>
</dbReference>
<keyword evidence="2" id="KW-0808">Transferase</keyword>
<protein>
    <submittedName>
        <fullName evidence="2">Ubiquinone/menaquinone biosynthesis C-methylase UbiE</fullName>
    </submittedName>
</protein>
<proteinExistence type="predicted"/>
<name>A0A326U0Q0_THEHA</name>
<dbReference type="Pfam" id="PF13649">
    <property type="entry name" value="Methyltransf_25"/>
    <property type="match status" value="1"/>
</dbReference>
<dbReference type="InterPro" id="IPR053173">
    <property type="entry name" value="SAM-binding_MTase"/>
</dbReference>
<dbReference type="Gene3D" id="3.40.50.150">
    <property type="entry name" value="Vaccinia Virus protein VP39"/>
    <property type="match status" value="1"/>
</dbReference>
<dbReference type="GO" id="GO:0008168">
    <property type="term" value="F:methyltransferase activity"/>
    <property type="evidence" value="ECO:0007669"/>
    <property type="project" value="UniProtKB-KW"/>
</dbReference>
<dbReference type="PANTHER" id="PTHR45128">
    <property type="entry name" value="METHYLTRANSFERASE TYPE 11"/>
    <property type="match status" value="1"/>
</dbReference>
<dbReference type="RefSeq" id="WP_111325530.1">
    <property type="nucleotide sequence ID" value="NZ_BIFX01000001.1"/>
</dbReference>
<dbReference type="Proteomes" id="UP000248806">
    <property type="component" value="Unassembled WGS sequence"/>
</dbReference>
<evidence type="ECO:0000313" key="2">
    <source>
        <dbReference type="EMBL" id="PZW22913.1"/>
    </source>
</evidence>
<keyword evidence="3" id="KW-1185">Reference proteome</keyword>
<dbReference type="AlphaFoldDB" id="A0A326U0Q0"/>
<keyword evidence="2" id="KW-0830">Ubiquinone</keyword>